<evidence type="ECO:0000313" key="2">
    <source>
        <dbReference type="EMBL" id="KIO20266.1"/>
    </source>
</evidence>
<reference evidence="3" key="2">
    <citation type="submission" date="2015-01" db="EMBL/GenBank/DDBJ databases">
        <title>Evolutionary Origins and Diversification of the Mycorrhizal Mutualists.</title>
        <authorList>
            <consortium name="DOE Joint Genome Institute"/>
            <consortium name="Mycorrhizal Genomics Consortium"/>
            <person name="Kohler A."/>
            <person name="Kuo A."/>
            <person name="Nagy L.G."/>
            <person name="Floudas D."/>
            <person name="Copeland A."/>
            <person name="Barry K.W."/>
            <person name="Cichocki N."/>
            <person name="Veneault-Fourrey C."/>
            <person name="LaButti K."/>
            <person name="Lindquist E.A."/>
            <person name="Lipzen A."/>
            <person name="Lundell T."/>
            <person name="Morin E."/>
            <person name="Murat C."/>
            <person name="Riley R."/>
            <person name="Ohm R."/>
            <person name="Sun H."/>
            <person name="Tunlid A."/>
            <person name="Henrissat B."/>
            <person name="Grigoriev I.V."/>
            <person name="Hibbett D.S."/>
            <person name="Martin F."/>
        </authorList>
    </citation>
    <scope>NUCLEOTIDE SEQUENCE [LARGE SCALE GENOMIC DNA]</scope>
    <source>
        <strain evidence="3">MUT 4182</strain>
    </source>
</reference>
<dbReference type="EMBL" id="KN823180">
    <property type="protein sequence ID" value="KIO20266.1"/>
    <property type="molecule type" value="Genomic_DNA"/>
</dbReference>
<evidence type="ECO:0000256" key="1">
    <source>
        <dbReference type="SAM" id="MobiDB-lite"/>
    </source>
</evidence>
<feature type="compositionally biased region" description="Polar residues" evidence="1">
    <location>
        <begin position="77"/>
        <end position="87"/>
    </location>
</feature>
<dbReference type="HOGENOM" id="CLU_2122876_0_0_1"/>
<dbReference type="AlphaFoldDB" id="A0A0C3Q7Y7"/>
<feature type="compositionally biased region" description="Pro residues" evidence="1">
    <location>
        <begin position="97"/>
        <end position="114"/>
    </location>
</feature>
<dbReference type="Proteomes" id="UP000054248">
    <property type="component" value="Unassembled WGS sequence"/>
</dbReference>
<keyword evidence="3" id="KW-1185">Reference proteome</keyword>
<accession>A0A0C3Q7Y7</accession>
<sequence length="114" mass="12686">MNSQFNSAFYARHRVVTSSMMVEKRVVSQNNVAGRLAGQGVPFLKSVYHRRAKEERSCSNIEWNLSFNGWHVCSCRPQSRTATSPQNPFHPLEAKPNPGPPNPIASPSLVPIPT</sequence>
<organism evidence="2 3">
    <name type="scientific">Tulasnella calospora MUT 4182</name>
    <dbReference type="NCBI Taxonomy" id="1051891"/>
    <lineage>
        <taxon>Eukaryota</taxon>
        <taxon>Fungi</taxon>
        <taxon>Dikarya</taxon>
        <taxon>Basidiomycota</taxon>
        <taxon>Agaricomycotina</taxon>
        <taxon>Agaricomycetes</taxon>
        <taxon>Cantharellales</taxon>
        <taxon>Tulasnellaceae</taxon>
        <taxon>Tulasnella</taxon>
    </lineage>
</organism>
<reference evidence="2 3" key="1">
    <citation type="submission" date="2014-04" db="EMBL/GenBank/DDBJ databases">
        <authorList>
            <consortium name="DOE Joint Genome Institute"/>
            <person name="Kuo A."/>
            <person name="Girlanda M."/>
            <person name="Perotto S."/>
            <person name="Kohler A."/>
            <person name="Nagy L.G."/>
            <person name="Floudas D."/>
            <person name="Copeland A."/>
            <person name="Barry K.W."/>
            <person name="Cichocki N."/>
            <person name="Veneault-Fourrey C."/>
            <person name="LaButti K."/>
            <person name="Lindquist E.A."/>
            <person name="Lipzen A."/>
            <person name="Lundell T."/>
            <person name="Morin E."/>
            <person name="Murat C."/>
            <person name="Sun H."/>
            <person name="Tunlid A."/>
            <person name="Henrissat B."/>
            <person name="Grigoriev I.V."/>
            <person name="Hibbett D.S."/>
            <person name="Martin F."/>
            <person name="Nordberg H.P."/>
            <person name="Cantor M.N."/>
            <person name="Hua S.X."/>
        </authorList>
    </citation>
    <scope>NUCLEOTIDE SEQUENCE [LARGE SCALE GENOMIC DNA]</scope>
    <source>
        <strain evidence="2 3">MUT 4182</strain>
    </source>
</reference>
<proteinExistence type="predicted"/>
<feature type="region of interest" description="Disordered" evidence="1">
    <location>
        <begin position="77"/>
        <end position="114"/>
    </location>
</feature>
<protein>
    <submittedName>
        <fullName evidence="2">Uncharacterized protein</fullName>
    </submittedName>
</protein>
<name>A0A0C3Q7Y7_9AGAM</name>
<gene>
    <name evidence="2" type="ORF">M407DRAFT_30058</name>
</gene>
<evidence type="ECO:0000313" key="3">
    <source>
        <dbReference type="Proteomes" id="UP000054248"/>
    </source>
</evidence>